<reference evidence="1" key="2">
    <citation type="journal article" date="2015" name="Fish Shellfish Immunol.">
        <title>Early steps in the European eel (Anguilla anguilla)-Vibrio vulnificus interaction in the gills: Role of the RtxA13 toxin.</title>
        <authorList>
            <person name="Callol A."/>
            <person name="Pajuelo D."/>
            <person name="Ebbesson L."/>
            <person name="Teles M."/>
            <person name="MacKenzie S."/>
            <person name="Amaro C."/>
        </authorList>
    </citation>
    <scope>NUCLEOTIDE SEQUENCE</scope>
</reference>
<evidence type="ECO:0000313" key="1">
    <source>
        <dbReference type="EMBL" id="JAH27677.1"/>
    </source>
</evidence>
<name>A0A0E9RFT3_ANGAN</name>
<dbReference type="AlphaFoldDB" id="A0A0E9RFT3"/>
<organism evidence="1">
    <name type="scientific">Anguilla anguilla</name>
    <name type="common">European freshwater eel</name>
    <name type="synonym">Muraena anguilla</name>
    <dbReference type="NCBI Taxonomy" id="7936"/>
    <lineage>
        <taxon>Eukaryota</taxon>
        <taxon>Metazoa</taxon>
        <taxon>Chordata</taxon>
        <taxon>Craniata</taxon>
        <taxon>Vertebrata</taxon>
        <taxon>Euteleostomi</taxon>
        <taxon>Actinopterygii</taxon>
        <taxon>Neopterygii</taxon>
        <taxon>Teleostei</taxon>
        <taxon>Anguilliformes</taxon>
        <taxon>Anguillidae</taxon>
        <taxon>Anguilla</taxon>
    </lineage>
</organism>
<dbReference type="EMBL" id="GBXM01080900">
    <property type="protein sequence ID" value="JAH27677.1"/>
    <property type="molecule type" value="Transcribed_RNA"/>
</dbReference>
<proteinExistence type="predicted"/>
<accession>A0A0E9RFT3</accession>
<sequence length="92" mass="10451">MDGCRRAASFPLVDYRNICTKTEFKLILGKPVIILNSESISGGPHCLQVFVVFLSINNLFRPGRNLVWITLKKKKKPFTVHNDYALDNNTTI</sequence>
<reference evidence="1" key="1">
    <citation type="submission" date="2014-11" db="EMBL/GenBank/DDBJ databases">
        <authorList>
            <person name="Amaro Gonzalez C."/>
        </authorList>
    </citation>
    <scope>NUCLEOTIDE SEQUENCE</scope>
</reference>
<protein>
    <submittedName>
        <fullName evidence="1">Uncharacterized protein</fullName>
    </submittedName>
</protein>